<sequence>MKPEITAIQEHNYLKLGFHINKVLLYLVNKSNRAAFLLGKEVDKFSKRKAAWDLVCEERKQNSRSSNQTLFFDRICFVEFNHL</sequence>
<proteinExistence type="predicted"/>
<keyword evidence="1" id="KW-1185">Reference proteome</keyword>
<evidence type="ECO:0000313" key="2">
    <source>
        <dbReference type="WBParaSite" id="nRc.2.0.1.t24604-RA"/>
    </source>
</evidence>
<dbReference type="WBParaSite" id="nRc.2.0.1.t24604-RA">
    <property type="protein sequence ID" value="nRc.2.0.1.t24604-RA"/>
    <property type="gene ID" value="nRc.2.0.1.g24604"/>
</dbReference>
<reference evidence="2" key="1">
    <citation type="submission" date="2022-11" db="UniProtKB">
        <authorList>
            <consortium name="WormBaseParasite"/>
        </authorList>
    </citation>
    <scope>IDENTIFICATION</scope>
</reference>
<dbReference type="AlphaFoldDB" id="A0A915JDL5"/>
<protein>
    <submittedName>
        <fullName evidence="2">Uncharacterized protein</fullName>
    </submittedName>
</protein>
<accession>A0A915JDL5</accession>
<evidence type="ECO:0000313" key="1">
    <source>
        <dbReference type="Proteomes" id="UP000887565"/>
    </source>
</evidence>
<organism evidence="1 2">
    <name type="scientific">Romanomermis culicivorax</name>
    <name type="common">Nematode worm</name>
    <dbReference type="NCBI Taxonomy" id="13658"/>
    <lineage>
        <taxon>Eukaryota</taxon>
        <taxon>Metazoa</taxon>
        <taxon>Ecdysozoa</taxon>
        <taxon>Nematoda</taxon>
        <taxon>Enoplea</taxon>
        <taxon>Dorylaimia</taxon>
        <taxon>Mermithida</taxon>
        <taxon>Mermithoidea</taxon>
        <taxon>Mermithidae</taxon>
        <taxon>Romanomermis</taxon>
    </lineage>
</organism>
<dbReference type="Proteomes" id="UP000887565">
    <property type="component" value="Unplaced"/>
</dbReference>
<name>A0A915JDL5_ROMCU</name>